<dbReference type="OrthoDB" id="195851at2"/>
<dbReference type="InterPro" id="IPR039422">
    <property type="entry name" value="MarR/SlyA-like"/>
</dbReference>
<organism evidence="5 6">
    <name type="scientific">Geotalea uraniireducens (strain Rf4)</name>
    <name type="common">Geobacter uraniireducens</name>
    <dbReference type="NCBI Taxonomy" id="351605"/>
    <lineage>
        <taxon>Bacteria</taxon>
        <taxon>Pseudomonadati</taxon>
        <taxon>Thermodesulfobacteriota</taxon>
        <taxon>Desulfuromonadia</taxon>
        <taxon>Geobacterales</taxon>
        <taxon>Geobacteraceae</taxon>
        <taxon>Geotalea</taxon>
    </lineage>
</organism>
<dbReference type="Proteomes" id="UP000006695">
    <property type="component" value="Chromosome"/>
</dbReference>
<dbReference type="GO" id="GO:0003700">
    <property type="term" value="F:DNA-binding transcription factor activity"/>
    <property type="evidence" value="ECO:0007669"/>
    <property type="project" value="InterPro"/>
</dbReference>
<evidence type="ECO:0000313" key="5">
    <source>
        <dbReference type="EMBL" id="ABQ27682.1"/>
    </source>
</evidence>
<reference evidence="5 6" key="1">
    <citation type="submission" date="2007-05" db="EMBL/GenBank/DDBJ databases">
        <title>Complete sequence of Geobacter uraniireducens Rf4.</title>
        <authorList>
            <consortium name="US DOE Joint Genome Institute"/>
            <person name="Copeland A."/>
            <person name="Lucas S."/>
            <person name="Lapidus A."/>
            <person name="Barry K."/>
            <person name="Detter J.C."/>
            <person name="Glavina del Rio T."/>
            <person name="Hammon N."/>
            <person name="Israni S."/>
            <person name="Dalin E."/>
            <person name="Tice H."/>
            <person name="Pitluck S."/>
            <person name="Chertkov O."/>
            <person name="Brettin T."/>
            <person name="Bruce D."/>
            <person name="Han C."/>
            <person name="Schmutz J."/>
            <person name="Larimer F."/>
            <person name="Land M."/>
            <person name="Hauser L."/>
            <person name="Kyrpides N."/>
            <person name="Mikhailova N."/>
            <person name="Shelobolina E."/>
            <person name="Aklujkar M."/>
            <person name="Lovley D."/>
            <person name="Richardson P."/>
        </authorList>
    </citation>
    <scope>NUCLEOTIDE SEQUENCE [LARGE SCALE GENOMIC DNA]</scope>
    <source>
        <strain evidence="5 6">Rf4</strain>
    </source>
</reference>
<dbReference type="RefSeq" id="WP_011940341.1">
    <property type="nucleotide sequence ID" value="NC_009483.1"/>
</dbReference>
<dbReference type="PRINTS" id="PR00598">
    <property type="entry name" value="HTHMARR"/>
</dbReference>
<dbReference type="PANTHER" id="PTHR33164:SF43">
    <property type="entry name" value="HTH-TYPE TRANSCRIPTIONAL REPRESSOR YETL"/>
    <property type="match status" value="1"/>
</dbReference>
<keyword evidence="2" id="KW-0238">DNA-binding</keyword>
<accession>A5G7B4</accession>
<sequence>MFDIVDLPDSSTIAKLAQRYPMLEIPALETWLTLMRVSGDCQNDLDQFLARHNLSQRKFFVLILLMRNPYGLKVSQLAAGTGVSCPTMTGVVDGLLNAGLVTRETDEQDRRIFVVTITTVGQELLDQVLPQHYQRVSRIMSMLDEAERTQLNGLLAKIRAGLDTARTADAEGD</sequence>
<dbReference type="STRING" id="351605.Gura_3527"/>
<evidence type="ECO:0000256" key="3">
    <source>
        <dbReference type="ARBA" id="ARBA00023163"/>
    </source>
</evidence>
<dbReference type="InterPro" id="IPR023187">
    <property type="entry name" value="Tscrpt_reg_MarR-type_CS"/>
</dbReference>
<dbReference type="PANTHER" id="PTHR33164">
    <property type="entry name" value="TRANSCRIPTIONAL REGULATOR, MARR FAMILY"/>
    <property type="match status" value="1"/>
</dbReference>
<evidence type="ECO:0000313" key="6">
    <source>
        <dbReference type="Proteomes" id="UP000006695"/>
    </source>
</evidence>
<protein>
    <submittedName>
        <fullName evidence="5">Transcriptional regulator, MarR family</fullName>
    </submittedName>
</protein>
<dbReference type="Pfam" id="PF01047">
    <property type="entry name" value="MarR"/>
    <property type="match status" value="1"/>
</dbReference>
<evidence type="ECO:0000256" key="1">
    <source>
        <dbReference type="ARBA" id="ARBA00023015"/>
    </source>
</evidence>
<dbReference type="GO" id="GO:0006950">
    <property type="term" value="P:response to stress"/>
    <property type="evidence" value="ECO:0007669"/>
    <property type="project" value="TreeGrafter"/>
</dbReference>
<keyword evidence="3" id="KW-0804">Transcription</keyword>
<dbReference type="InterPro" id="IPR000835">
    <property type="entry name" value="HTH_MarR-typ"/>
</dbReference>
<dbReference type="EMBL" id="CP000698">
    <property type="protein sequence ID" value="ABQ27682.1"/>
    <property type="molecule type" value="Genomic_DNA"/>
</dbReference>
<dbReference type="InterPro" id="IPR036390">
    <property type="entry name" value="WH_DNA-bd_sf"/>
</dbReference>
<name>A5G7B4_GEOUR</name>
<dbReference type="SUPFAM" id="SSF46785">
    <property type="entry name" value="Winged helix' DNA-binding domain"/>
    <property type="match status" value="1"/>
</dbReference>
<keyword evidence="1" id="KW-0805">Transcription regulation</keyword>
<dbReference type="KEGG" id="gur:Gura_3527"/>
<dbReference type="SMART" id="SM00347">
    <property type="entry name" value="HTH_MARR"/>
    <property type="match status" value="1"/>
</dbReference>
<keyword evidence="6" id="KW-1185">Reference proteome</keyword>
<dbReference type="GO" id="GO:0003677">
    <property type="term" value="F:DNA binding"/>
    <property type="evidence" value="ECO:0007669"/>
    <property type="project" value="UniProtKB-KW"/>
</dbReference>
<proteinExistence type="predicted"/>
<feature type="domain" description="HTH marR-type" evidence="4">
    <location>
        <begin position="27"/>
        <end position="160"/>
    </location>
</feature>
<dbReference type="HOGENOM" id="CLU_083287_27_3_7"/>
<dbReference type="InterPro" id="IPR036388">
    <property type="entry name" value="WH-like_DNA-bd_sf"/>
</dbReference>
<evidence type="ECO:0000259" key="4">
    <source>
        <dbReference type="PROSITE" id="PS50995"/>
    </source>
</evidence>
<dbReference type="PROSITE" id="PS01117">
    <property type="entry name" value="HTH_MARR_1"/>
    <property type="match status" value="1"/>
</dbReference>
<dbReference type="AlphaFoldDB" id="A5G7B4"/>
<dbReference type="PROSITE" id="PS50995">
    <property type="entry name" value="HTH_MARR_2"/>
    <property type="match status" value="1"/>
</dbReference>
<gene>
    <name evidence="5" type="ordered locus">Gura_3527</name>
</gene>
<dbReference type="Gene3D" id="1.10.10.10">
    <property type="entry name" value="Winged helix-like DNA-binding domain superfamily/Winged helix DNA-binding domain"/>
    <property type="match status" value="1"/>
</dbReference>
<evidence type="ECO:0000256" key="2">
    <source>
        <dbReference type="ARBA" id="ARBA00023125"/>
    </source>
</evidence>